<dbReference type="AlphaFoldDB" id="A0A556S8X7"/>
<name>A0A556S8X7_9GAMM</name>
<dbReference type="EMBL" id="VMHM01000015">
    <property type="protein sequence ID" value="TSJ97611.1"/>
    <property type="molecule type" value="Genomic_DNA"/>
</dbReference>
<sequence>MKKQDLSTAVKFETQEVFIRMGKALDVLLNFVDKHPEKTIFHGDVCCGLKKSKSTGKLSA</sequence>
<proteinExistence type="predicted"/>
<dbReference type="RefSeq" id="WP_086327000.1">
    <property type="nucleotide sequence ID" value="NZ_JBHZLC010000014.1"/>
</dbReference>
<gene>
    <name evidence="1" type="ORF">FPQ15_10915</name>
</gene>
<reference evidence="1 2" key="1">
    <citation type="submission" date="2019-07" db="EMBL/GenBank/DDBJ databases">
        <title>Gilliamella genomes.</title>
        <authorList>
            <person name="Zheng H."/>
        </authorList>
    </citation>
    <scope>NUCLEOTIDE SEQUENCE [LARGE SCALE GENOMIC DNA]</scope>
    <source>
        <strain evidence="1 2">W8127</strain>
    </source>
</reference>
<evidence type="ECO:0000313" key="2">
    <source>
        <dbReference type="Proteomes" id="UP000319483"/>
    </source>
</evidence>
<evidence type="ECO:0000313" key="1">
    <source>
        <dbReference type="EMBL" id="TSJ97611.1"/>
    </source>
</evidence>
<organism evidence="1 2">
    <name type="scientific">Gilliamella apicola</name>
    <dbReference type="NCBI Taxonomy" id="1196095"/>
    <lineage>
        <taxon>Bacteria</taxon>
        <taxon>Pseudomonadati</taxon>
        <taxon>Pseudomonadota</taxon>
        <taxon>Gammaproteobacteria</taxon>
        <taxon>Orbales</taxon>
        <taxon>Orbaceae</taxon>
        <taxon>Gilliamella</taxon>
    </lineage>
</organism>
<dbReference type="Proteomes" id="UP000319483">
    <property type="component" value="Unassembled WGS sequence"/>
</dbReference>
<comment type="caution">
    <text evidence="1">The sequence shown here is derived from an EMBL/GenBank/DDBJ whole genome shotgun (WGS) entry which is preliminary data.</text>
</comment>
<protein>
    <submittedName>
        <fullName evidence="1">Uncharacterized protein</fullName>
    </submittedName>
</protein>
<accession>A0A556S8X7</accession>